<dbReference type="Pfam" id="PF12017">
    <property type="entry name" value="Tnp_P_element"/>
    <property type="match status" value="1"/>
</dbReference>
<organism evidence="2 3">
    <name type="scientific">Hypsizygus marmoreus</name>
    <name type="common">White beech mushroom</name>
    <name type="synonym">Agaricus marmoreus</name>
    <dbReference type="NCBI Taxonomy" id="39966"/>
    <lineage>
        <taxon>Eukaryota</taxon>
        <taxon>Fungi</taxon>
        <taxon>Dikarya</taxon>
        <taxon>Basidiomycota</taxon>
        <taxon>Agaricomycotina</taxon>
        <taxon>Agaricomycetes</taxon>
        <taxon>Agaricomycetidae</taxon>
        <taxon>Agaricales</taxon>
        <taxon>Tricholomatineae</taxon>
        <taxon>Lyophyllaceae</taxon>
        <taxon>Hypsizygus</taxon>
    </lineage>
</organism>
<name>A0A369JTQ8_HYPMA</name>
<dbReference type="OrthoDB" id="73076at2759"/>
<comment type="caution">
    <text evidence="2">The sequence shown here is derived from an EMBL/GenBank/DDBJ whole genome shotgun (WGS) entry which is preliminary data.</text>
</comment>
<keyword evidence="3" id="KW-1185">Reference proteome</keyword>
<reference evidence="2" key="1">
    <citation type="submission" date="2018-04" db="EMBL/GenBank/DDBJ databases">
        <title>Whole genome sequencing of Hypsizygus marmoreus.</title>
        <authorList>
            <person name="Choi I.-G."/>
            <person name="Min B."/>
            <person name="Kim J.-G."/>
            <person name="Kim S."/>
            <person name="Oh Y.-L."/>
            <person name="Kong W.-S."/>
            <person name="Park H."/>
            <person name="Jeong J."/>
            <person name="Song E.-S."/>
        </authorList>
    </citation>
    <scope>NUCLEOTIDE SEQUENCE [LARGE SCALE GENOMIC DNA]</scope>
    <source>
        <strain evidence="2">51987-8</strain>
    </source>
</reference>
<sequence>MRVNFNVSYFIKHLETCDGPPKSAKLSGAGMKSITSMLQQHPPVASCDSELEEPCPGLTAHNDTRIANYFEHSGAMGGGAPSVTKVAKELFGRKAVYADLSTKVKEKVQTAQMHQWKWRNDRSAGRVFSTSCKKTVGVHNPPLPCTACCQLLSLKAFKNALNVDVPDDKNFKFNNTVYQGKSHIDLYAKCSGLRWIIEAEDRNSPYICYAAGVLLGKYKGDEFFASLLEAVVMKADKESRGVGMQGFRYSPDLLEFAHIVATHSPRAYSFIKKYLPTPTPRTLARQRTQYPRPMIGIHEQAFDMVRDNLEALKYNGPVGLSCDDTKLTAAFRPYFDKERGKHYIIGNHQEIRGMPI</sequence>
<evidence type="ECO:0000313" key="3">
    <source>
        <dbReference type="Proteomes" id="UP000076154"/>
    </source>
</evidence>
<dbReference type="Proteomes" id="UP000076154">
    <property type="component" value="Unassembled WGS sequence"/>
</dbReference>
<gene>
    <name evidence="2" type="ORF">Hypma_009977</name>
</gene>
<dbReference type="EMBL" id="LUEZ02000049">
    <property type="protein sequence ID" value="RDB22734.1"/>
    <property type="molecule type" value="Genomic_DNA"/>
</dbReference>
<accession>A0A369JTQ8</accession>
<dbReference type="AlphaFoldDB" id="A0A369JTQ8"/>
<feature type="domain" description="THAP9-like helix-turn-helix" evidence="1">
    <location>
        <begin position="245"/>
        <end position="284"/>
    </location>
</feature>
<evidence type="ECO:0000313" key="2">
    <source>
        <dbReference type="EMBL" id="RDB22734.1"/>
    </source>
</evidence>
<dbReference type="InterPro" id="IPR021896">
    <property type="entry name" value="THAP9-like_HTH"/>
</dbReference>
<protein>
    <recommendedName>
        <fullName evidence="1">THAP9-like helix-turn-helix domain-containing protein</fullName>
    </recommendedName>
</protein>
<dbReference type="STRING" id="39966.A0A369JTQ8"/>
<evidence type="ECO:0000259" key="1">
    <source>
        <dbReference type="Pfam" id="PF12017"/>
    </source>
</evidence>
<proteinExistence type="predicted"/>
<dbReference type="InParanoid" id="A0A369JTQ8"/>